<comment type="subcellular location">
    <subcellularLocation>
        <location evidence="1">Membrane</location>
        <topology evidence="1">Single-pass membrane protein</topology>
    </subcellularLocation>
</comment>
<keyword evidence="3" id="KW-0813">Transport</keyword>
<dbReference type="PANTHER" id="PTHR30386">
    <property type="entry name" value="MEMBRANE FUSION SUBUNIT OF EMRAB-TOLC MULTIDRUG EFFLUX PUMP"/>
    <property type="match status" value="1"/>
</dbReference>
<dbReference type="PROSITE" id="PS00543">
    <property type="entry name" value="HLYD_FAMILY"/>
    <property type="match status" value="1"/>
</dbReference>
<evidence type="ECO:0000313" key="13">
    <source>
        <dbReference type="Proteomes" id="UP000292039"/>
    </source>
</evidence>
<dbReference type="InterPro" id="IPR058781">
    <property type="entry name" value="HH_AprE-like"/>
</dbReference>
<dbReference type="Gene3D" id="2.40.50.100">
    <property type="match status" value="1"/>
</dbReference>
<dbReference type="Pfam" id="PF26002">
    <property type="entry name" value="Beta-barrel_AprE"/>
    <property type="match status" value="1"/>
</dbReference>
<dbReference type="PANTHER" id="PTHR30386:SF26">
    <property type="entry name" value="TRANSPORT PROTEIN COMB"/>
    <property type="match status" value="1"/>
</dbReference>
<feature type="region of interest" description="Disordered" evidence="8">
    <location>
        <begin position="1"/>
        <end position="29"/>
    </location>
</feature>
<dbReference type="AlphaFoldDB" id="A0A4Q7MTH5"/>
<sequence>MNLPQSRQPAAGQGAVVSRGQPGRTASAGNGLAALHDELAQREMPLRRARRLVQALVLILLLFLVWAWWFEVDEVSSGSGRVVPISREQVVQSLEGGIVTELLVAEGDIVEKGQVLARLDPTQSASNVEESAARYRAALASSARLQAEVSGAGEIRFPPELKDWQTLRNAETRLFRSRREGLRQSVNGLKRSLELVNRELGITSRLVEEGAASNVELIRLQRQRAELQLKLDEAESSYMVQAREELARANAEVEALSSVVKGRSDVLERLTHRSPVRGVVKDVEVTTIGGVVPPNGRLMEIVPLGEQLLVEARIAPRDIAFIHPGQAAMVKITAYDYAIYGGLPGKVVTISPDTIRDEVKPDVFYYRVFILTDSDALVNKAGTQFPIVPGMIASVDIRTGSKSILDYLIKPLNRAREALRER</sequence>
<keyword evidence="7" id="KW-0175">Coiled coil</keyword>
<organism evidence="12 13">
    <name type="scientific">Kerstersia gyiorum</name>
    <dbReference type="NCBI Taxonomy" id="206506"/>
    <lineage>
        <taxon>Bacteria</taxon>
        <taxon>Pseudomonadati</taxon>
        <taxon>Pseudomonadota</taxon>
        <taxon>Betaproteobacteria</taxon>
        <taxon>Burkholderiales</taxon>
        <taxon>Alcaligenaceae</taxon>
        <taxon>Kerstersia</taxon>
    </lineage>
</organism>
<evidence type="ECO:0000256" key="4">
    <source>
        <dbReference type="ARBA" id="ARBA00022692"/>
    </source>
</evidence>
<evidence type="ECO:0000259" key="10">
    <source>
        <dbReference type="Pfam" id="PF25994"/>
    </source>
</evidence>
<feature type="domain" description="AprE-like long alpha-helical hairpin" evidence="10">
    <location>
        <begin position="125"/>
        <end position="191"/>
    </location>
</feature>
<dbReference type="Pfam" id="PF25994">
    <property type="entry name" value="HH_AprE"/>
    <property type="match status" value="1"/>
</dbReference>
<proteinExistence type="inferred from homology"/>
<dbReference type="InterPro" id="IPR050739">
    <property type="entry name" value="MFP"/>
</dbReference>
<feature type="transmembrane region" description="Helical" evidence="9">
    <location>
        <begin position="52"/>
        <end position="70"/>
    </location>
</feature>
<evidence type="ECO:0000256" key="1">
    <source>
        <dbReference type="ARBA" id="ARBA00004167"/>
    </source>
</evidence>
<evidence type="ECO:0000256" key="8">
    <source>
        <dbReference type="SAM" id="MobiDB-lite"/>
    </source>
</evidence>
<evidence type="ECO:0000256" key="9">
    <source>
        <dbReference type="SAM" id="Phobius"/>
    </source>
</evidence>
<comment type="similarity">
    <text evidence="2">Belongs to the membrane fusion protein (MFP) (TC 8.A.1) family.</text>
</comment>
<name>A0A4Q7MTH5_9BURK</name>
<evidence type="ECO:0000256" key="6">
    <source>
        <dbReference type="ARBA" id="ARBA00023136"/>
    </source>
</evidence>
<dbReference type="InterPro" id="IPR006144">
    <property type="entry name" value="Secretion_HlyD_CS"/>
</dbReference>
<comment type="caution">
    <text evidence="12">The sequence shown here is derived from an EMBL/GenBank/DDBJ whole genome shotgun (WGS) entry which is preliminary data.</text>
</comment>
<feature type="coiled-coil region" evidence="7">
    <location>
        <begin position="179"/>
        <end position="259"/>
    </location>
</feature>
<dbReference type="InterPro" id="IPR058982">
    <property type="entry name" value="Beta-barrel_AprE"/>
</dbReference>
<evidence type="ECO:0000256" key="7">
    <source>
        <dbReference type="SAM" id="Coils"/>
    </source>
</evidence>
<dbReference type="PRINTS" id="PR01490">
    <property type="entry name" value="RTXTOXIND"/>
</dbReference>
<evidence type="ECO:0000313" key="12">
    <source>
        <dbReference type="EMBL" id="RZS70305.1"/>
    </source>
</evidence>
<keyword evidence="4 9" id="KW-0812">Transmembrane</keyword>
<dbReference type="Proteomes" id="UP000292039">
    <property type="component" value="Unassembled WGS sequence"/>
</dbReference>
<evidence type="ECO:0000256" key="2">
    <source>
        <dbReference type="ARBA" id="ARBA00009477"/>
    </source>
</evidence>
<feature type="domain" description="AprE-like beta-barrel" evidence="11">
    <location>
        <begin position="308"/>
        <end position="400"/>
    </location>
</feature>
<accession>A0A4Q7MTH5</accession>
<keyword evidence="6 9" id="KW-0472">Membrane</keyword>
<evidence type="ECO:0000256" key="5">
    <source>
        <dbReference type="ARBA" id="ARBA00022989"/>
    </source>
</evidence>
<evidence type="ECO:0000256" key="3">
    <source>
        <dbReference type="ARBA" id="ARBA00022448"/>
    </source>
</evidence>
<gene>
    <name evidence="12" type="ORF">EV679_1707</name>
</gene>
<dbReference type="SUPFAM" id="SSF111369">
    <property type="entry name" value="HlyD-like secretion proteins"/>
    <property type="match status" value="1"/>
</dbReference>
<dbReference type="GO" id="GO:0009306">
    <property type="term" value="P:protein secretion"/>
    <property type="evidence" value="ECO:0007669"/>
    <property type="project" value="InterPro"/>
</dbReference>
<keyword evidence="5 9" id="KW-1133">Transmembrane helix</keyword>
<dbReference type="EMBL" id="SGWZ01000002">
    <property type="protein sequence ID" value="RZS70305.1"/>
    <property type="molecule type" value="Genomic_DNA"/>
</dbReference>
<reference evidence="12 13" key="1">
    <citation type="submission" date="2019-02" db="EMBL/GenBank/DDBJ databases">
        <title>Genomic Encyclopedia of Type Strains, Phase IV (KMG-IV): sequencing the most valuable type-strain genomes for metagenomic binning, comparative biology and taxonomic classification.</title>
        <authorList>
            <person name="Goeker M."/>
        </authorList>
    </citation>
    <scope>NUCLEOTIDE SEQUENCE [LARGE SCALE GENOMIC DNA]</scope>
    <source>
        <strain evidence="12 13">DSM 16618</strain>
    </source>
</reference>
<dbReference type="GO" id="GO:0016020">
    <property type="term" value="C:membrane"/>
    <property type="evidence" value="ECO:0007669"/>
    <property type="project" value="UniProtKB-SubCell"/>
</dbReference>
<evidence type="ECO:0000259" key="11">
    <source>
        <dbReference type="Pfam" id="PF26002"/>
    </source>
</evidence>
<protein>
    <submittedName>
        <fullName evidence="12">Adhesin transport system membrane fusion protein</fullName>
    </submittedName>
</protein>
<dbReference type="Gene3D" id="2.40.30.170">
    <property type="match status" value="1"/>
</dbReference>